<keyword evidence="2" id="KW-0732">Signal</keyword>
<dbReference type="InterPro" id="IPR013126">
    <property type="entry name" value="Hsp_70_fam"/>
</dbReference>
<feature type="compositionally biased region" description="Low complexity" evidence="6">
    <location>
        <begin position="593"/>
        <end position="605"/>
    </location>
</feature>
<dbReference type="OMA" id="SRTPMIQ"/>
<evidence type="ECO:0000256" key="4">
    <source>
        <dbReference type="ARBA" id="ARBA00022840"/>
    </source>
</evidence>
<dbReference type="InterPro" id="IPR043129">
    <property type="entry name" value="ATPase_NBD"/>
</dbReference>
<evidence type="ECO:0000313" key="8">
    <source>
        <dbReference type="Proteomes" id="UP000186303"/>
    </source>
</evidence>
<dbReference type="GO" id="GO:0140662">
    <property type="term" value="F:ATP-dependent protein folding chaperone"/>
    <property type="evidence" value="ECO:0007669"/>
    <property type="project" value="InterPro"/>
</dbReference>
<dbReference type="InterPro" id="IPR029048">
    <property type="entry name" value="HSP70_C_sf"/>
</dbReference>
<evidence type="ECO:0000256" key="1">
    <source>
        <dbReference type="ARBA" id="ARBA00004319"/>
    </source>
</evidence>
<dbReference type="GO" id="GO:0030968">
    <property type="term" value="P:endoplasmic reticulum unfolded protein response"/>
    <property type="evidence" value="ECO:0007669"/>
    <property type="project" value="TreeGrafter"/>
</dbReference>
<dbReference type="Gene3D" id="1.20.1270.10">
    <property type="match status" value="1"/>
</dbReference>
<keyword evidence="5" id="KW-0143">Chaperone</keyword>
<dbReference type="STRING" id="1230383.M5EDD5"/>
<reference evidence="8" key="1">
    <citation type="journal article" date="2017" name="Nucleic Acids Res.">
        <title>Proteogenomics produces comprehensive and highly accurate protein-coding gene annotation in a complete genome assembly of Malassezia sympodialis.</title>
        <authorList>
            <person name="Zhu Y."/>
            <person name="Engstroem P.G."/>
            <person name="Tellgren-Roth C."/>
            <person name="Baudo C.D."/>
            <person name="Kennell J.C."/>
            <person name="Sun S."/>
            <person name="Billmyre R.B."/>
            <person name="Schroeder M.S."/>
            <person name="Andersson A."/>
            <person name="Holm T."/>
            <person name="Sigurgeirsson B."/>
            <person name="Wu G."/>
            <person name="Sankaranarayanan S.R."/>
            <person name="Siddharthan R."/>
            <person name="Sanyal K."/>
            <person name="Lundeberg J."/>
            <person name="Nystedt B."/>
            <person name="Boekhout T."/>
            <person name="Dawson T.L. Jr."/>
            <person name="Heitman J."/>
            <person name="Scheynius A."/>
            <person name="Lehtioe J."/>
        </authorList>
    </citation>
    <scope>NUCLEOTIDE SEQUENCE [LARGE SCALE GENOMIC DNA]</scope>
    <source>
        <strain evidence="8">ATCC 42132</strain>
    </source>
</reference>
<dbReference type="GO" id="GO:0005524">
    <property type="term" value="F:ATP binding"/>
    <property type="evidence" value="ECO:0007669"/>
    <property type="project" value="UniProtKB-KW"/>
</dbReference>
<evidence type="ECO:0000256" key="5">
    <source>
        <dbReference type="ARBA" id="ARBA00023186"/>
    </source>
</evidence>
<feature type="region of interest" description="Disordered" evidence="6">
    <location>
        <begin position="796"/>
        <end position="882"/>
    </location>
</feature>
<evidence type="ECO:0000256" key="3">
    <source>
        <dbReference type="ARBA" id="ARBA00022741"/>
    </source>
</evidence>
<dbReference type="CDD" id="cd10230">
    <property type="entry name" value="ASKHA_NBD_HSP70_HYOU1"/>
    <property type="match status" value="1"/>
</dbReference>
<dbReference type="SUPFAM" id="SSF53067">
    <property type="entry name" value="Actin-like ATPase domain"/>
    <property type="match status" value="2"/>
</dbReference>
<name>M5EDD5_MALS4</name>
<gene>
    <name evidence="7" type="ORF">MSYG_4172</name>
</gene>
<dbReference type="VEuPathDB" id="FungiDB:MSYG_4172"/>
<organism evidence="7 8">
    <name type="scientific">Malassezia sympodialis (strain ATCC 42132)</name>
    <name type="common">Atopic eczema-associated yeast</name>
    <dbReference type="NCBI Taxonomy" id="1230383"/>
    <lineage>
        <taxon>Eukaryota</taxon>
        <taxon>Fungi</taxon>
        <taxon>Dikarya</taxon>
        <taxon>Basidiomycota</taxon>
        <taxon>Ustilaginomycotina</taxon>
        <taxon>Malasseziomycetes</taxon>
        <taxon>Malasseziales</taxon>
        <taxon>Malasseziaceae</taxon>
        <taxon>Malassezia</taxon>
    </lineage>
</organism>
<comment type="subcellular location">
    <subcellularLocation>
        <location evidence="1">Endoplasmic reticulum lumen</location>
    </subcellularLocation>
</comment>
<dbReference type="PRINTS" id="PR00301">
    <property type="entry name" value="HEATSHOCK70"/>
</dbReference>
<sequence>MRASITVGVLLAYVALGLVLLAAPSVAIGVVSIDYGTEWIKAALIKPGKPYDLVLSRDSKRKVQASVAFKGEVRKDGHLEKQEQIIGADAYAYASRNPLQSYHAAKLLLGQSCKSGESEGVKQYREVFGNIVAKPPGDNSTGSACIVVPSRDTKAFWRPEELVGMQLDHIRELAEETAGEMLNIGYGGNNWFGAQHGLDTVITVPIFYTPSERQALLDAAMLAGFRPRLISDAAAAAANYAQSRTFSTPERHIFYDAGSGAVRATLVEFSKRANSARADDVQVQVLDAAWDRHAGGLAMDMLLRDMLADAFDKENPSRPSVRGDARAMARLLREANKVKHVLSANAAATANVESLADDLDLRTTIDREAFETKMREVKLLPRFSAPLQELLQRTKTSWKDIQSVVLVGGTTRVPAVQAELRALGVPDNKLAQNVNADEAAVMGAALAVASTQPQLRMKQVEVHDGHMYPVELEVASHKETVFEAGPLFTEAYELTLHGLTDDFDVHLRLKSDRLEQGGDGELQTVHVSGLSEGLADLRSKNEMGNVDLNVNMTVRNAPFGTYGVSSAFLTVTPHKSITGSLKSLLGMNKDKSSSNATEANNSTETGSLAPQATQLALSVTHQGSVHPLSGHEKVTSLERLRMIVYEAKQRALRDASFNELEATVYRARDLLEDSSFSQAASASEANKLRTTADALGAWLSDDSDGADADAIQKKLRELTNLINPVQKRLTQAARREASAQGVKDALEQTAQFLQAARANLTAAMEQKSSSKYTVVELDAMEAQLQKDRTWLEDGLRAQQKRQTHEDPAILVEDMDKRSKKMRDTIARMNKRKIPKTRPKKTKSASASSTTTSASSSTTPASSSTTPSASATSTHEVPVHDDL</sequence>
<proteinExistence type="predicted"/>
<feature type="compositionally biased region" description="Basic and acidic residues" evidence="6">
    <location>
        <begin position="802"/>
        <end position="825"/>
    </location>
</feature>
<evidence type="ECO:0000256" key="2">
    <source>
        <dbReference type="ARBA" id="ARBA00022729"/>
    </source>
</evidence>
<dbReference type="InterPro" id="IPR018181">
    <property type="entry name" value="Heat_shock_70_CS"/>
</dbReference>
<dbReference type="OrthoDB" id="10262720at2759"/>
<dbReference type="HOGENOM" id="CLU_005965_5_0_1"/>
<dbReference type="PANTHER" id="PTHR45639">
    <property type="entry name" value="HSC70CB, ISOFORM G-RELATED"/>
    <property type="match status" value="1"/>
</dbReference>
<feature type="compositionally biased region" description="Low complexity" evidence="6">
    <location>
        <begin position="843"/>
        <end position="873"/>
    </location>
</feature>
<dbReference type="PANTHER" id="PTHR45639:SF3">
    <property type="entry name" value="HYPOXIA UP-REGULATED PROTEIN 1"/>
    <property type="match status" value="1"/>
</dbReference>
<dbReference type="Gene3D" id="3.30.420.40">
    <property type="match status" value="2"/>
</dbReference>
<dbReference type="AlphaFoldDB" id="M5EDD5"/>
<dbReference type="Proteomes" id="UP000186303">
    <property type="component" value="Chromosome 7"/>
</dbReference>
<evidence type="ECO:0000256" key="6">
    <source>
        <dbReference type="SAM" id="MobiDB-lite"/>
    </source>
</evidence>
<dbReference type="RefSeq" id="XP_018741586.1">
    <property type="nucleotide sequence ID" value="XM_018884980.1"/>
</dbReference>
<keyword evidence="4" id="KW-0067">ATP-binding</keyword>
<dbReference type="PROSITE" id="PS01036">
    <property type="entry name" value="HSP70_3"/>
    <property type="match status" value="1"/>
</dbReference>
<dbReference type="Pfam" id="PF00012">
    <property type="entry name" value="HSP70"/>
    <property type="match status" value="1"/>
</dbReference>
<evidence type="ECO:0000313" key="7">
    <source>
        <dbReference type="EMBL" id="SHO79822.1"/>
    </source>
</evidence>
<feature type="region of interest" description="Disordered" evidence="6">
    <location>
        <begin position="588"/>
        <end position="609"/>
    </location>
</feature>
<feature type="compositionally biased region" description="Basic residues" evidence="6">
    <location>
        <begin position="828"/>
        <end position="842"/>
    </location>
</feature>
<dbReference type="KEGG" id="msym:MSY001_3093"/>
<dbReference type="GO" id="GO:0034663">
    <property type="term" value="C:endoplasmic reticulum chaperone complex"/>
    <property type="evidence" value="ECO:0007669"/>
    <property type="project" value="TreeGrafter"/>
</dbReference>
<dbReference type="EMBL" id="LT671827">
    <property type="protein sequence ID" value="SHO79822.1"/>
    <property type="molecule type" value="Genomic_DNA"/>
</dbReference>
<keyword evidence="8" id="KW-1185">Reference proteome</keyword>
<protein>
    <submittedName>
        <fullName evidence="7">Similar to S.cerevisiae protein LHS1 (Molecular chaperone of the endoplasmic reticulum lumen)</fullName>
    </submittedName>
</protein>
<dbReference type="Gene3D" id="3.90.640.10">
    <property type="entry name" value="Actin, Chain A, domain 4"/>
    <property type="match status" value="1"/>
</dbReference>
<accession>M5EDD5</accession>
<dbReference type="Gene3D" id="3.30.30.30">
    <property type="match status" value="1"/>
</dbReference>
<keyword evidence="3" id="KW-0547">Nucleotide-binding</keyword>
<dbReference type="SUPFAM" id="SSF100934">
    <property type="entry name" value="Heat shock protein 70kD (HSP70), C-terminal subdomain"/>
    <property type="match status" value="1"/>
</dbReference>
<dbReference type="GO" id="GO:0005788">
    <property type="term" value="C:endoplasmic reticulum lumen"/>
    <property type="evidence" value="ECO:0007669"/>
    <property type="project" value="UniProtKB-SubCell"/>
</dbReference>